<dbReference type="EMBL" id="BAEH01000033">
    <property type="protein sequence ID" value="GAB17453.1"/>
    <property type="molecule type" value="Genomic_DNA"/>
</dbReference>
<keyword evidence="3" id="KW-1185">Reference proteome</keyword>
<protein>
    <submittedName>
        <fullName evidence="2">Putative amino acid transporter</fullName>
    </submittedName>
</protein>
<evidence type="ECO:0000313" key="3">
    <source>
        <dbReference type="Proteomes" id="UP000035034"/>
    </source>
</evidence>
<evidence type="ECO:0000256" key="1">
    <source>
        <dbReference type="SAM" id="Phobius"/>
    </source>
</evidence>
<proteinExistence type="predicted"/>
<dbReference type="STRING" id="1077974.GOEFS_033_00150"/>
<evidence type="ECO:0000313" key="2">
    <source>
        <dbReference type="EMBL" id="GAB17453.1"/>
    </source>
</evidence>
<dbReference type="Proteomes" id="UP000035034">
    <property type="component" value="Unassembled WGS sequence"/>
</dbReference>
<dbReference type="RefSeq" id="WP_007316791.1">
    <property type="nucleotide sequence ID" value="NZ_BAEH01000033.1"/>
</dbReference>
<comment type="caution">
    <text evidence="2">The sequence shown here is derived from an EMBL/GenBank/DDBJ whole genome shotgun (WGS) entry which is preliminary data.</text>
</comment>
<keyword evidence="1" id="KW-1133">Transmembrane helix</keyword>
<organism evidence="2 3">
    <name type="scientific">Gordonia effusa NBRC 100432</name>
    <dbReference type="NCBI Taxonomy" id="1077974"/>
    <lineage>
        <taxon>Bacteria</taxon>
        <taxon>Bacillati</taxon>
        <taxon>Actinomycetota</taxon>
        <taxon>Actinomycetes</taxon>
        <taxon>Mycobacteriales</taxon>
        <taxon>Gordoniaceae</taxon>
        <taxon>Gordonia</taxon>
    </lineage>
</organism>
<feature type="transmembrane region" description="Helical" evidence="1">
    <location>
        <begin position="46"/>
        <end position="69"/>
    </location>
</feature>
<name>H0QXA2_9ACTN</name>
<keyword evidence="1" id="KW-0812">Transmembrane</keyword>
<dbReference type="OrthoDB" id="3170677at2"/>
<feature type="transmembrane region" description="Helical" evidence="1">
    <location>
        <begin position="22"/>
        <end position="39"/>
    </location>
</feature>
<gene>
    <name evidence="2" type="ORF">GOEFS_033_00150</name>
</gene>
<dbReference type="eggNOG" id="COG0531">
    <property type="taxonomic scope" value="Bacteria"/>
</dbReference>
<keyword evidence="1" id="KW-0472">Membrane</keyword>
<reference evidence="2 3" key="1">
    <citation type="submission" date="2011-12" db="EMBL/GenBank/DDBJ databases">
        <title>Whole genome shotgun sequence of Gordonia effusa NBRC 100432.</title>
        <authorList>
            <person name="Yoshida I."/>
            <person name="Takarada H."/>
            <person name="Hosoyama A."/>
            <person name="Tsuchikane K."/>
            <person name="Katsumata H."/>
            <person name="Yamazaki S."/>
            <person name="Fujita N."/>
        </authorList>
    </citation>
    <scope>NUCLEOTIDE SEQUENCE [LARGE SCALE GENOMIC DNA]</scope>
    <source>
        <strain evidence="2 3">NBRC 100432</strain>
    </source>
</reference>
<dbReference type="AlphaFoldDB" id="H0QXA2"/>
<accession>H0QXA2</accession>
<sequence>MAEDTVTRDGSSVGTVRPATNYITWTALALMTVSSVASLRPAPTMAVYGLACVFLYVLPAIVFLVPTALVSAELASGWSGGVYRWVTEGISPIWASPLPSINSR</sequence>